<dbReference type="InterPro" id="IPR027417">
    <property type="entry name" value="P-loop_NTPase"/>
</dbReference>
<comment type="caution">
    <text evidence="10">The sequence shown here is derived from an EMBL/GenBank/DDBJ whole genome shotgun (WGS) entry which is preliminary data.</text>
</comment>
<sequence length="206" mass="22882">MSSASPRGVFIVIDGIDGAGKSTQVQRLCDSLRTQGFRVTQSREPTDGTWGKMIRNSATTGRLSLEDELRAFVEDRREHVSTLIQPALADGQIVVVDRYFYSTVAYQGIRGADTDALLAEMRTEFPIPDLTLFFDLPVAVALQRISETRGDAPNEFEQEEALTEIRKSFHHMAERCDEVELLDCTPSMDVVAANIASRVDQVLASR</sequence>
<dbReference type="CDD" id="cd01672">
    <property type="entry name" value="TMPK"/>
    <property type="match status" value="1"/>
</dbReference>
<evidence type="ECO:0000256" key="5">
    <source>
        <dbReference type="ARBA" id="ARBA00022777"/>
    </source>
</evidence>
<gene>
    <name evidence="8 10" type="primary">tmk</name>
    <name evidence="10" type="ORF">Rcae01_05883</name>
</gene>
<evidence type="ECO:0000256" key="3">
    <source>
        <dbReference type="ARBA" id="ARBA00022727"/>
    </source>
</evidence>
<dbReference type="SUPFAM" id="SSF52540">
    <property type="entry name" value="P-loop containing nucleoside triphosphate hydrolases"/>
    <property type="match status" value="1"/>
</dbReference>
<dbReference type="Gene3D" id="3.40.50.300">
    <property type="entry name" value="P-loop containing nucleotide triphosphate hydrolases"/>
    <property type="match status" value="1"/>
</dbReference>
<feature type="binding site" evidence="8">
    <location>
        <begin position="15"/>
        <end position="22"/>
    </location>
    <ligand>
        <name>ATP</name>
        <dbReference type="ChEBI" id="CHEBI:30616"/>
    </ligand>
</feature>
<reference evidence="10 11" key="1">
    <citation type="submission" date="2024-02" db="EMBL/GenBank/DDBJ databases">
        <title>Rhodopirellula caenicola NBRC 110016.</title>
        <authorList>
            <person name="Ichikawa N."/>
            <person name="Katano-Makiyama Y."/>
            <person name="Hidaka K."/>
        </authorList>
    </citation>
    <scope>NUCLEOTIDE SEQUENCE [LARGE SCALE GENOMIC DNA]</scope>
    <source>
        <strain evidence="10 11">NBRC 110016</strain>
    </source>
</reference>
<dbReference type="HAMAP" id="MF_00165">
    <property type="entry name" value="Thymidylate_kinase"/>
    <property type="match status" value="1"/>
</dbReference>
<keyword evidence="5 8" id="KW-0418">Kinase</keyword>
<dbReference type="PROSITE" id="PS01331">
    <property type="entry name" value="THYMIDYLATE_KINASE"/>
    <property type="match status" value="1"/>
</dbReference>
<evidence type="ECO:0000256" key="4">
    <source>
        <dbReference type="ARBA" id="ARBA00022741"/>
    </source>
</evidence>
<protein>
    <recommendedName>
        <fullName evidence="8">Thymidylate kinase</fullName>
        <ecNumber evidence="8">2.7.4.9</ecNumber>
    </recommendedName>
    <alternativeName>
        <fullName evidence="8">dTMP kinase</fullName>
    </alternativeName>
</protein>
<evidence type="ECO:0000256" key="1">
    <source>
        <dbReference type="ARBA" id="ARBA00009776"/>
    </source>
</evidence>
<dbReference type="RefSeq" id="WP_345688245.1">
    <property type="nucleotide sequence ID" value="NZ_BAABRO010000022.1"/>
</dbReference>
<dbReference type="PANTHER" id="PTHR10344:SF4">
    <property type="entry name" value="UMP-CMP KINASE 2, MITOCHONDRIAL"/>
    <property type="match status" value="1"/>
</dbReference>
<keyword evidence="4 8" id="KW-0547">Nucleotide-binding</keyword>
<evidence type="ECO:0000313" key="10">
    <source>
        <dbReference type="EMBL" id="GAA5510375.1"/>
    </source>
</evidence>
<comment type="similarity">
    <text evidence="1 8">Belongs to the thymidylate kinase family.</text>
</comment>
<accession>A0ABP9VZ15</accession>
<evidence type="ECO:0000256" key="7">
    <source>
        <dbReference type="ARBA" id="ARBA00048743"/>
    </source>
</evidence>
<keyword evidence="2 8" id="KW-0808">Transferase</keyword>
<feature type="domain" description="Thymidylate kinase-like" evidence="9">
    <location>
        <begin position="13"/>
        <end position="195"/>
    </location>
</feature>
<dbReference type="Proteomes" id="UP001416858">
    <property type="component" value="Unassembled WGS sequence"/>
</dbReference>
<keyword evidence="11" id="KW-1185">Reference proteome</keyword>
<evidence type="ECO:0000256" key="2">
    <source>
        <dbReference type="ARBA" id="ARBA00022679"/>
    </source>
</evidence>
<keyword evidence="6 8" id="KW-0067">ATP-binding</keyword>
<evidence type="ECO:0000256" key="6">
    <source>
        <dbReference type="ARBA" id="ARBA00022840"/>
    </source>
</evidence>
<dbReference type="InterPro" id="IPR018094">
    <property type="entry name" value="Thymidylate_kinase"/>
</dbReference>
<dbReference type="PANTHER" id="PTHR10344">
    <property type="entry name" value="THYMIDYLATE KINASE"/>
    <property type="match status" value="1"/>
</dbReference>
<organism evidence="10 11">
    <name type="scientific">Novipirellula caenicola</name>
    <dbReference type="NCBI Taxonomy" id="1536901"/>
    <lineage>
        <taxon>Bacteria</taxon>
        <taxon>Pseudomonadati</taxon>
        <taxon>Planctomycetota</taxon>
        <taxon>Planctomycetia</taxon>
        <taxon>Pirellulales</taxon>
        <taxon>Pirellulaceae</taxon>
        <taxon>Novipirellula</taxon>
    </lineage>
</organism>
<dbReference type="GO" id="GO:0016301">
    <property type="term" value="F:kinase activity"/>
    <property type="evidence" value="ECO:0007669"/>
    <property type="project" value="UniProtKB-KW"/>
</dbReference>
<keyword evidence="3 8" id="KW-0545">Nucleotide biosynthesis</keyword>
<dbReference type="EC" id="2.7.4.9" evidence="8"/>
<dbReference type="Pfam" id="PF02223">
    <property type="entry name" value="Thymidylate_kin"/>
    <property type="match status" value="1"/>
</dbReference>
<evidence type="ECO:0000313" key="11">
    <source>
        <dbReference type="Proteomes" id="UP001416858"/>
    </source>
</evidence>
<name>A0ABP9VZ15_9BACT</name>
<evidence type="ECO:0000259" key="9">
    <source>
        <dbReference type="Pfam" id="PF02223"/>
    </source>
</evidence>
<evidence type="ECO:0000256" key="8">
    <source>
        <dbReference type="HAMAP-Rule" id="MF_00165"/>
    </source>
</evidence>
<dbReference type="InterPro" id="IPR018095">
    <property type="entry name" value="Thymidylate_kin_CS"/>
</dbReference>
<comment type="catalytic activity">
    <reaction evidence="7 8">
        <text>dTMP + ATP = dTDP + ADP</text>
        <dbReference type="Rhea" id="RHEA:13517"/>
        <dbReference type="ChEBI" id="CHEBI:30616"/>
        <dbReference type="ChEBI" id="CHEBI:58369"/>
        <dbReference type="ChEBI" id="CHEBI:63528"/>
        <dbReference type="ChEBI" id="CHEBI:456216"/>
        <dbReference type="EC" id="2.7.4.9"/>
    </reaction>
</comment>
<dbReference type="InterPro" id="IPR039430">
    <property type="entry name" value="Thymidylate_kin-like_dom"/>
</dbReference>
<dbReference type="EMBL" id="BAABRO010000022">
    <property type="protein sequence ID" value="GAA5510375.1"/>
    <property type="molecule type" value="Genomic_DNA"/>
</dbReference>
<proteinExistence type="inferred from homology"/>
<dbReference type="NCBIfam" id="TIGR00041">
    <property type="entry name" value="DTMP_kinase"/>
    <property type="match status" value="1"/>
</dbReference>
<comment type="function">
    <text evidence="8">Phosphorylation of dTMP to form dTDP in both de novo and salvage pathways of dTTP synthesis.</text>
</comment>